<comment type="caution">
    <text evidence="3">The sequence shown here is derived from an EMBL/GenBank/DDBJ whole genome shotgun (WGS) entry which is preliminary data.</text>
</comment>
<dbReference type="RefSeq" id="WP_263529186.1">
    <property type="nucleotide sequence ID" value="NZ_JAOVZB010000001.1"/>
</dbReference>
<feature type="signal peptide" evidence="1">
    <location>
        <begin position="1"/>
        <end position="20"/>
    </location>
</feature>
<gene>
    <name evidence="3" type="ORF">OFY17_02845</name>
</gene>
<dbReference type="EMBL" id="JAOVZB010000001">
    <property type="protein sequence ID" value="MCV2401814.1"/>
    <property type="molecule type" value="Genomic_DNA"/>
</dbReference>
<evidence type="ECO:0000313" key="3">
    <source>
        <dbReference type="EMBL" id="MCV2401814.1"/>
    </source>
</evidence>
<evidence type="ECO:0000313" key="4">
    <source>
        <dbReference type="Proteomes" id="UP001209713"/>
    </source>
</evidence>
<evidence type="ECO:0000259" key="2">
    <source>
        <dbReference type="Pfam" id="PF24298"/>
    </source>
</evidence>
<keyword evidence="1" id="KW-0732">Signal</keyword>
<dbReference type="Pfam" id="PF24298">
    <property type="entry name" value="DUF7482"/>
    <property type="match status" value="1"/>
</dbReference>
<accession>A0ABT2YPJ8</accession>
<name>A0ABT2YPJ8_9GAMM</name>
<reference evidence="3 4" key="1">
    <citation type="submission" date="2022-10" db="EMBL/GenBank/DDBJ databases">
        <title>Marinomonas transparenta sp. nov. and Marinomonas sargassi sp. nov., isolated from marine alga (Sargassum natans (L.) Gaillon).</title>
        <authorList>
            <person name="Wang Y."/>
        </authorList>
    </citation>
    <scope>NUCLEOTIDE SEQUENCE [LARGE SCALE GENOMIC DNA]</scope>
    <source>
        <strain evidence="3 4">C2222</strain>
    </source>
</reference>
<feature type="chain" id="PRO_5046979590" description="DUF7482 domain-containing protein" evidence="1">
    <location>
        <begin position="21"/>
        <end position="168"/>
    </location>
</feature>
<dbReference type="Proteomes" id="UP001209713">
    <property type="component" value="Unassembled WGS sequence"/>
</dbReference>
<sequence>MFFKGICFITLALLLGACTSAPKNQQVSFPVLKAWYEGKDVLYVTTDVSDREMAKAMNANYAPRLKDAIPRYPKPPHVKTALERVYAFPNKEQDRTVFPSAPEPLGYLSENRAYSPLWIMYAVVWKDPSQAYDLKSEEAIFIAEDQGLVTIERTDIVVNCPVIPFVVE</sequence>
<protein>
    <recommendedName>
        <fullName evidence="2">DUF7482 domain-containing protein</fullName>
    </recommendedName>
</protein>
<dbReference type="PROSITE" id="PS51257">
    <property type="entry name" value="PROKAR_LIPOPROTEIN"/>
    <property type="match status" value="1"/>
</dbReference>
<evidence type="ECO:0000256" key="1">
    <source>
        <dbReference type="SAM" id="SignalP"/>
    </source>
</evidence>
<organism evidence="3 4">
    <name type="scientific">Marinomonas sargassi</name>
    <dbReference type="NCBI Taxonomy" id="2984494"/>
    <lineage>
        <taxon>Bacteria</taxon>
        <taxon>Pseudomonadati</taxon>
        <taxon>Pseudomonadota</taxon>
        <taxon>Gammaproteobacteria</taxon>
        <taxon>Oceanospirillales</taxon>
        <taxon>Oceanospirillaceae</taxon>
        <taxon>Marinomonas</taxon>
    </lineage>
</organism>
<keyword evidence="4" id="KW-1185">Reference proteome</keyword>
<feature type="domain" description="DUF7482" evidence="2">
    <location>
        <begin position="37"/>
        <end position="163"/>
    </location>
</feature>
<proteinExistence type="predicted"/>
<dbReference type="InterPro" id="IPR055905">
    <property type="entry name" value="DUF7482"/>
</dbReference>